<feature type="region of interest" description="Disordered" evidence="1">
    <location>
        <begin position="1"/>
        <end position="84"/>
    </location>
</feature>
<accession>A0A3D8S9R8</accession>
<proteinExistence type="predicted"/>
<sequence length="244" mass="27824">MERQPPQSHLREKRRSFHGEPHPRSSKRHSRTEESFRHSIHGPELQATRRTTSRQSQHRPRRTSSATPRARPVPREGVSSPHARPAEAIALRDLPGLQGSARHHHNTPPTTYQPKVKANFTLKENPYIHTYAGRIVAAEMGYLKLPSSCRLPASWTASNDQFIAYLATHAPLVRGRVPLNEASCERYSTQRIAKMCSERFPQFRHIRIPAASIENRLAILDLSDNDYFNAPYGAYRSEAWGQDI</sequence>
<evidence type="ECO:0000313" key="2">
    <source>
        <dbReference type="EMBL" id="RDW83102.1"/>
    </source>
</evidence>
<evidence type="ECO:0000256" key="1">
    <source>
        <dbReference type="SAM" id="MobiDB-lite"/>
    </source>
</evidence>
<dbReference type="EMBL" id="PDLN01000006">
    <property type="protein sequence ID" value="RDW83102.1"/>
    <property type="molecule type" value="Genomic_DNA"/>
</dbReference>
<organism evidence="2 3">
    <name type="scientific">Coleophoma crateriformis</name>
    <dbReference type="NCBI Taxonomy" id="565419"/>
    <lineage>
        <taxon>Eukaryota</taxon>
        <taxon>Fungi</taxon>
        <taxon>Dikarya</taxon>
        <taxon>Ascomycota</taxon>
        <taxon>Pezizomycotina</taxon>
        <taxon>Leotiomycetes</taxon>
        <taxon>Helotiales</taxon>
        <taxon>Dermateaceae</taxon>
        <taxon>Coleophoma</taxon>
    </lineage>
</organism>
<gene>
    <name evidence="2" type="ORF">BP5796_04593</name>
</gene>
<dbReference type="AlphaFoldDB" id="A0A3D8S9R8"/>
<reference evidence="2 3" key="1">
    <citation type="journal article" date="2018" name="IMA Fungus">
        <title>IMA Genome-F 9: Draft genome sequence of Annulohypoxylon stygium, Aspergillus mulundensis, Berkeleyomyces basicola (syn. Thielaviopsis basicola), Ceratocystis smalleyi, two Cercospora beticola strains, Coleophoma cylindrospora, Fusarium fracticaudum, Phialophora cf. hyalina, and Morchella septimelata.</title>
        <authorList>
            <person name="Wingfield B.D."/>
            <person name="Bills G.F."/>
            <person name="Dong Y."/>
            <person name="Huang W."/>
            <person name="Nel W.J."/>
            <person name="Swalarsk-Parry B.S."/>
            <person name="Vaghefi N."/>
            <person name="Wilken P.M."/>
            <person name="An Z."/>
            <person name="de Beer Z.W."/>
            <person name="De Vos L."/>
            <person name="Chen L."/>
            <person name="Duong T.A."/>
            <person name="Gao Y."/>
            <person name="Hammerbacher A."/>
            <person name="Kikkert J.R."/>
            <person name="Li Y."/>
            <person name="Li H."/>
            <person name="Li K."/>
            <person name="Li Q."/>
            <person name="Liu X."/>
            <person name="Ma X."/>
            <person name="Naidoo K."/>
            <person name="Pethybridge S.J."/>
            <person name="Sun J."/>
            <person name="Steenkamp E.T."/>
            <person name="van der Nest M.A."/>
            <person name="van Wyk S."/>
            <person name="Wingfield M.J."/>
            <person name="Xiong C."/>
            <person name="Yue Q."/>
            <person name="Zhang X."/>
        </authorList>
    </citation>
    <scope>NUCLEOTIDE SEQUENCE [LARGE SCALE GENOMIC DNA]</scope>
    <source>
        <strain evidence="2 3">BP5796</strain>
    </source>
</reference>
<name>A0A3D8S9R8_9HELO</name>
<keyword evidence="3" id="KW-1185">Reference proteome</keyword>
<comment type="caution">
    <text evidence="2">The sequence shown here is derived from an EMBL/GenBank/DDBJ whole genome shotgun (WGS) entry which is preliminary data.</text>
</comment>
<dbReference type="OrthoDB" id="5383839at2759"/>
<evidence type="ECO:0000313" key="3">
    <source>
        <dbReference type="Proteomes" id="UP000256328"/>
    </source>
</evidence>
<protein>
    <submittedName>
        <fullName evidence="2">Uncharacterized protein</fullName>
    </submittedName>
</protein>
<dbReference type="Proteomes" id="UP000256328">
    <property type="component" value="Unassembled WGS sequence"/>
</dbReference>